<accession>A0A2K1IQP6</accession>
<evidence type="ECO:0000256" key="1">
    <source>
        <dbReference type="SAM" id="Phobius"/>
    </source>
</evidence>
<evidence type="ECO:0000313" key="2">
    <source>
        <dbReference type="EMBL" id="PNR31603.1"/>
    </source>
</evidence>
<reference evidence="2 4" key="1">
    <citation type="journal article" date="2008" name="Science">
        <title>The Physcomitrella genome reveals evolutionary insights into the conquest of land by plants.</title>
        <authorList>
            <person name="Rensing S."/>
            <person name="Lang D."/>
            <person name="Zimmer A."/>
            <person name="Terry A."/>
            <person name="Salamov A."/>
            <person name="Shapiro H."/>
            <person name="Nishiyama T."/>
            <person name="Perroud P.-F."/>
            <person name="Lindquist E."/>
            <person name="Kamisugi Y."/>
            <person name="Tanahashi T."/>
            <person name="Sakakibara K."/>
            <person name="Fujita T."/>
            <person name="Oishi K."/>
            <person name="Shin-I T."/>
            <person name="Kuroki Y."/>
            <person name="Toyoda A."/>
            <person name="Suzuki Y."/>
            <person name="Hashimoto A."/>
            <person name="Yamaguchi K."/>
            <person name="Sugano A."/>
            <person name="Kohara Y."/>
            <person name="Fujiyama A."/>
            <person name="Anterola A."/>
            <person name="Aoki S."/>
            <person name="Ashton N."/>
            <person name="Barbazuk W.B."/>
            <person name="Barker E."/>
            <person name="Bennetzen J."/>
            <person name="Bezanilla M."/>
            <person name="Blankenship R."/>
            <person name="Cho S.H."/>
            <person name="Dutcher S."/>
            <person name="Estelle M."/>
            <person name="Fawcett J.A."/>
            <person name="Gundlach H."/>
            <person name="Hanada K."/>
            <person name="Heyl A."/>
            <person name="Hicks K.A."/>
            <person name="Hugh J."/>
            <person name="Lohr M."/>
            <person name="Mayer K."/>
            <person name="Melkozernov A."/>
            <person name="Murata T."/>
            <person name="Nelson D."/>
            <person name="Pils B."/>
            <person name="Prigge M."/>
            <person name="Reiss B."/>
            <person name="Renner T."/>
            <person name="Rombauts S."/>
            <person name="Rushton P."/>
            <person name="Sanderfoot A."/>
            <person name="Schween G."/>
            <person name="Shiu S.-H."/>
            <person name="Stueber K."/>
            <person name="Theodoulou F.L."/>
            <person name="Tu H."/>
            <person name="Van de Peer Y."/>
            <person name="Verrier P.J."/>
            <person name="Waters E."/>
            <person name="Wood A."/>
            <person name="Yang L."/>
            <person name="Cove D."/>
            <person name="Cuming A."/>
            <person name="Hasebe M."/>
            <person name="Lucas S."/>
            <person name="Mishler D.B."/>
            <person name="Reski R."/>
            <person name="Grigoriev I."/>
            <person name="Quatrano R.S."/>
            <person name="Boore J.L."/>
        </authorList>
    </citation>
    <scope>NUCLEOTIDE SEQUENCE [LARGE SCALE GENOMIC DNA]</scope>
    <source>
        <strain evidence="3 4">cv. Gransden 2004</strain>
    </source>
</reference>
<proteinExistence type="predicted"/>
<evidence type="ECO:0000313" key="4">
    <source>
        <dbReference type="Proteomes" id="UP000006727"/>
    </source>
</evidence>
<protein>
    <recommendedName>
        <fullName evidence="5">Transmembrane protein</fullName>
    </recommendedName>
</protein>
<dbReference type="Gramene" id="Pp3c21_4710V3.1">
    <property type="protein sequence ID" value="PAC:32915063.CDS.1"/>
    <property type="gene ID" value="Pp3c21_4710"/>
</dbReference>
<feature type="transmembrane region" description="Helical" evidence="1">
    <location>
        <begin position="12"/>
        <end position="37"/>
    </location>
</feature>
<dbReference type="EnsemblPlants" id="Pp3c21_4710V3.2">
    <property type="protein sequence ID" value="PAC:32915064.CDS.1"/>
    <property type="gene ID" value="Pp3c21_4710"/>
</dbReference>
<dbReference type="Proteomes" id="UP000006727">
    <property type="component" value="Chromosome 21"/>
</dbReference>
<reference evidence="2 4" key="2">
    <citation type="journal article" date="2018" name="Plant J.">
        <title>The Physcomitrella patens chromosome-scale assembly reveals moss genome structure and evolution.</title>
        <authorList>
            <person name="Lang D."/>
            <person name="Ullrich K.K."/>
            <person name="Murat F."/>
            <person name="Fuchs J."/>
            <person name="Jenkins J."/>
            <person name="Haas F.B."/>
            <person name="Piednoel M."/>
            <person name="Gundlach H."/>
            <person name="Van Bel M."/>
            <person name="Meyberg R."/>
            <person name="Vives C."/>
            <person name="Morata J."/>
            <person name="Symeonidi A."/>
            <person name="Hiss M."/>
            <person name="Muchero W."/>
            <person name="Kamisugi Y."/>
            <person name="Saleh O."/>
            <person name="Blanc G."/>
            <person name="Decker E.L."/>
            <person name="van Gessel N."/>
            <person name="Grimwood J."/>
            <person name="Hayes R.D."/>
            <person name="Graham S.W."/>
            <person name="Gunter L.E."/>
            <person name="McDaniel S.F."/>
            <person name="Hoernstein S.N.W."/>
            <person name="Larsson A."/>
            <person name="Li F.W."/>
            <person name="Perroud P.F."/>
            <person name="Phillips J."/>
            <person name="Ranjan P."/>
            <person name="Rokshar D.S."/>
            <person name="Rothfels C.J."/>
            <person name="Schneider L."/>
            <person name="Shu S."/>
            <person name="Stevenson D.W."/>
            <person name="Thummler F."/>
            <person name="Tillich M."/>
            <person name="Villarreal Aguilar J.C."/>
            <person name="Widiez T."/>
            <person name="Wong G.K."/>
            <person name="Wymore A."/>
            <person name="Zhang Y."/>
            <person name="Zimmer A.D."/>
            <person name="Quatrano R.S."/>
            <person name="Mayer K.F.X."/>
            <person name="Goodstein D."/>
            <person name="Casacuberta J.M."/>
            <person name="Vandepoele K."/>
            <person name="Reski R."/>
            <person name="Cuming A.C."/>
            <person name="Tuskan G.A."/>
            <person name="Maumus F."/>
            <person name="Salse J."/>
            <person name="Schmutz J."/>
            <person name="Rensing S.A."/>
        </authorList>
    </citation>
    <scope>NUCLEOTIDE SEQUENCE [LARGE SCALE GENOMIC DNA]</scope>
    <source>
        <strain evidence="3 4">cv. Gransden 2004</strain>
    </source>
</reference>
<keyword evidence="4" id="KW-1185">Reference proteome</keyword>
<keyword evidence="1" id="KW-0472">Membrane</keyword>
<evidence type="ECO:0008006" key="5">
    <source>
        <dbReference type="Google" id="ProtNLM"/>
    </source>
</evidence>
<name>A0A2K1IQP6_PHYPA</name>
<keyword evidence="1" id="KW-1133">Transmembrane helix</keyword>
<keyword evidence="1" id="KW-0812">Transmembrane</keyword>
<reference evidence="3" key="3">
    <citation type="submission" date="2020-12" db="UniProtKB">
        <authorList>
            <consortium name="EnsemblPlants"/>
        </authorList>
    </citation>
    <scope>IDENTIFICATION</scope>
</reference>
<dbReference type="Gramene" id="Pp3c21_4710V3.2">
    <property type="protein sequence ID" value="PAC:32915064.CDS.1"/>
    <property type="gene ID" value="Pp3c21_4710"/>
</dbReference>
<sequence length="56" mass="6358">MKEIRSVHCMRFSRVFSGLCPILSLFVSLVSSLFLVFKNESMLEGSCIPLYGLDKQ</sequence>
<dbReference type="PaxDb" id="3218-PP1S27_183V6.1"/>
<dbReference type="AlphaFoldDB" id="A0A2K1IQP6"/>
<dbReference type="EMBL" id="ABEU02000021">
    <property type="protein sequence ID" value="PNR31603.1"/>
    <property type="molecule type" value="Genomic_DNA"/>
</dbReference>
<organism evidence="2">
    <name type="scientific">Physcomitrium patens</name>
    <name type="common">Spreading-leaved earth moss</name>
    <name type="synonym">Physcomitrella patens</name>
    <dbReference type="NCBI Taxonomy" id="3218"/>
    <lineage>
        <taxon>Eukaryota</taxon>
        <taxon>Viridiplantae</taxon>
        <taxon>Streptophyta</taxon>
        <taxon>Embryophyta</taxon>
        <taxon>Bryophyta</taxon>
        <taxon>Bryophytina</taxon>
        <taxon>Bryopsida</taxon>
        <taxon>Funariidae</taxon>
        <taxon>Funariales</taxon>
        <taxon>Funariaceae</taxon>
        <taxon>Physcomitrium</taxon>
    </lineage>
</organism>
<dbReference type="InParanoid" id="A0A2K1IQP6"/>
<dbReference type="EnsemblPlants" id="Pp3c21_4710V3.1">
    <property type="protein sequence ID" value="PAC:32915063.CDS.1"/>
    <property type="gene ID" value="Pp3c21_4710"/>
</dbReference>
<gene>
    <name evidence="2" type="ORF">PHYPA_025724</name>
</gene>
<evidence type="ECO:0000313" key="3">
    <source>
        <dbReference type="EnsemblPlants" id="PAC:32915063.CDS.1"/>
    </source>
</evidence>